<name>A0A2P2R0C7_RHIMU</name>
<dbReference type="EMBL" id="GGEC01092163">
    <property type="protein sequence ID" value="MBX72647.1"/>
    <property type="molecule type" value="Transcribed_RNA"/>
</dbReference>
<accession>A0A2P2R0C7</accession>
<dbReference type="AlphaFoldDB" id="A0A2P2R0C7"/>
<proteinExistence type="predicted"/>
<protein>
    <submittedName>
        <fullName evidence="1">Uncharacterized protein</fullName>
    </submittedName>
</protein>
<reference evidence="1" key="1">
    <citation type="submission" date="2018-02" db="EMBL/GenBank/DDBJ databases">
        <title>Rhizophora mucronata_Transcriptome.</title>
        <authorList>
            <person name="Meera S.P."/>
            <person name="Sreeshan A."/>
            <person name="Augustine A."/>
        </authorList>
    </citation>
    <scope>NUCLEOTIDE SEQUENCE</scope>
    <source>
        <tissue evidence="1">Leaf</tissue>
    </source>
</reference>
<evidence type="ECO:0000313" key="1">
    <source>
        <dbReference type="EMBL" id="MBX72647.1"/>
    </source>
</evidence>
<organism evidence="1">
    <name type="scientific">Rhizophora mucronata</name>
    <name type="common">Asiatic mangrove</name>
    <dbReference type="NCBI Taxonomy" id="61149"/>
    <lineage>
        <taxon>Eukaryota</taxon>
        <taxon>Viridiplantae</taxon>
        <taxon>Streptophyta</taxon>
        <taxon>Embryophyta</taxon>
        <taxon>Tracheophyta</taxon>
        <taxon>Spermatophyta</taxon>
        <taxon>Magnoliopsida</taxon>
        <taxon>eudicotyledons</taxon>
        <taxon>Gunneridae</taxon>
        <taxon>Pentapetalae</taxon>
        <taxon>rosids</taxon>
        <taxon>fabids</taxon>
        <taxon>Malpighiales</taxon>
        <taxon>Rhizophoraceae</taxon>
        <taxon>Rhizophora</taxon>
    </lineage>
</organism>
<sequence length="29" mass="3352">MCLDIIEKKSERTFCKTSDSEKVSPIHLL</sequence>